<dbReference type="GO" id="GO:0004650">
    <property type="term" value="F:polygalacturonase activity"/>
    <property type="evidence" value="ECO:0007669"/>
    <property type="project" value="InterPro"/>
</dbReference>
<dbReference type="PANTHER" id="PTHR33928:SF2">
    <property type="entry name" value="PECTATE LYASE SUPERFAMILY PROTEIN DOMAIN-CONTAINING PROTEIN-RELATED"/>
    <property type="match status" value="1"/>
</dbReference>
<keyword evidence="1" id="KW-0732">Signal</keyword>
<dbReference type="AlphaFoldDB" id="A4ULK2"/>
<dbReference type="CDD" id="cd23668">
    <property type="entry name" value="GH55_beta13glucanase-like"/>
    <property type="match status" value="1"/>
</dbReference>
<name>A4ULK2_HYPVI</name>
<dbReference type="SUPFAM" id="SSF51126">
    <property type="entry name" value="Pectin lyase-like"/>
    <property type="match status" value="2"/>
</dbReference>
<organism evidence="3">
    <name type="scientific">Hypocrea virens</name>
    <name type="common">Gliocladium virens</name>
    <name type="synonym">Trichoderma virens</name>
    <dbReference type="NCBI Taxonomy" id="29875"/>
    <lineage>
        <taxon>Eukaryota</taxon>
        <taxon>Fungi</taxon>
        <taxon>Dikarya</taxon>
        <taxon>Ascomycota</taxon>
        <taxon>Pezizomycotina</taxon>
        <taxon>Sordariomycetes</taxon>
        <taxon>Hypocreomycetidae</taxon>
        <taxon>Hypocreales</taxon>
        <taxon>Hypocreaceae</taxon>
        <taxon>Trichoderma</taxon>
    </lineage>
</organism>
<dbReference type="CAZy" id="GH55">
    <property type="family name" value="Glycoside Hydrolase Family 55"/>
</dbReference>
<dbReference type="EMBL" id="EF426722">
    <property type="protein sequence ID" value="ABO93399.2"/>
    <property type="molecule type" value="mRNA"/>
</dbReference>
<dbReference type="InterPro" id="IPR039279">
    <property type="entry name" value="QRT3-like"/>
</dbReference>
<accession>A4ULK2</accession>
<feature type="signal peptide" evidence="1">
    <location>
        <begin position="1"/>
        <end position="17"/>
    </location>
</feature>
<feature type="domain" description="Rhamnogalacturonase A/B/Epimerase-like pectate lyase" evidence="2">
    <location>
        <begin position="400"/>
        <end position="614"/>
    </location>
</feature>
<gene>
    <name evidence="3" type="primary">bgn13.1</name>
</gene>
<feature type="chain" id="PRO_5002674818" evidence="1">
    <location>
        <begin position="18"/>
        <end position="762"/>
    </location>
</feature>
<evidence type="ECO:0000259" key="2">
    <source>
        <dbReference type="Pfam" id="PF12708"/>
    </source>
</evidence>
<dbReference type="InterPro" id="IPR011050">
    <property type="entry name" value="Pectin_lyase_fold/virulence"/>
</dbReference>
<protein>
    <submittedName>
        <fullName evidence="3">Endoglucanase</fullName>
    </submittedName>
</protein>
<dbReference type="PANTHER" id="PTHR33928">
    <property type="entry name" value="POLYGALACTURONASE QRT3"/>
    <property type="match status" value="1"/>
</dbReference>
<feature type="domain" description="Rhamnogalacturonase A/B/Epimerase-like pectate lyase" evidence="2">
    <location>
        <begin position="71"/>
        <end position="277"/>
    </location>
</feature>
<dbReference type="Pfam" id="PF12708">
    <property type="entry name" value="Pect-lyase_RHGA_epim"/>
    <property type="match status" value="2"/>
</dbReference>
<dbReference type="InterPro" id="IPR012334">
    <property type="entry name" value="Pectin_lyas_fold"/>
</dbReference>
<dbReference type="InterPro" id="IPR024535">
    <property type="entry name" value="RHGA/B-epi-like_pectate_lyase"/>
</dbReference>
<sequence length="762" mass="81028">MLKLTALVALLLGAASATPTPSPPASDEGITKRATSFYYPNMDHVNAPRGFAPDLDGDFNYPIYQTVNAGDGNALQNAINTDGKGGSRHPQWFASQPRVVYIPPGTYTISKTLRFNTDTILMGDPTNPPIIKAAAGFSGDQTLISAQDPSTNEKGELSFAVAIKNLVLDTTAIPGGNSFTALWWGVAQAAHLQNVRITMSSSSGGNGHTGIRMGRGSTLGLADVRVERGQNGIWIDGHQQASFHNIYFFQNTIGMLISGGNTFSIFSSTFDTCGTGISNTGGSPWIALIDAKSINSGVTFTTNQFPSFMIENLTKDNGTPVVVVRGSTLVGASSHVNTYSYGNTVGRNPTYGDVTSSNTRPGALAPGGRYPYVAPPTYGDLPISSFLNVKDPAQNGNRQVKGDNTIDEAAQLNAILELAASQNKVAYFPFGKYRVDSTLFIPKGSRIVGEAWATITGNGNFFKNENSPQPVVSVGRAGDVGIAQIQDVRITVNDVLPGAILLQFNMAGNNPGDVAIWNSLVTVGGTRGASALANACTNNSNECKGAFIGIHVAKGSSPYIQNVWNWVADHIAENFSGGTSIAGKGGILVESTKATWLYAIGSEHWWLYQLNLHNAANVVVSLLQAETNYHQGTNTQQIPPAPWVANVGTWGDPDFAWCNGGDKRCRMGPANFINGGSNIYTYASAAWAFFSGPGQGCAQFECQQTMHWIASTPSNLQAFGLCSKDSVNTLRLGDGTFINTQNVEAHGALDYRLVRDVARYTT</sequence>
<evidence type="ECO:0000313" key="3">
    <source>
        <dbReference type="EMBL" id="ABO93399.2"/>
    </source>
</evidence>
<evidence type="ECO:0000256" key="1">
    <source>
        <dbReference type="SAM" id="SignalP"/>
    </source>
</evidence>
<proteinExistence type="evidence at transcript level"/>
<dbReference type="FunFam" id="2.160.20.10:FF:000049">
    <property type="entry name" value="Putative exo-beta-1,3-glucanase"/>
    <property type="match status" value="1"/>
</dbReference>
<reference evidence="3" key="1">
    <citation type="submission" date="2008-03" db="EMBL/GenBank/DDBJ databases">
        <authorList>
            <person name="Raoufzadeh S."/>
            <person name="Zamani M.R."/>
            <person name="Motallebi M."/>
        </authorList>
    </citation>
    <scope>NUCLEOTIDE SEQUENCE</scope>
    <source>
        <strain evidence="3">10</strain>
    </source>
</reference>
<dbReference type="Gene3D" id="2.160.20.10">
    <property type="entry name" value="Single-stranded right-handed beta-helix, Pectin lyase-like"/>
    <property type="match status" value="2"/>
</dbReference>